<keyword evidence="2" id="KW-1185">Reference proteome</keyword>
<gene>
    <name evidence="1" type="ORF">JKP88DRAFT_224022</name>
</gene>
<evidence type="ECO:0000313" key="2">
    <source>
        <dbReference type="Proteomes" id="UP000664859"/>
    </source>
</evidence>
<dbReference type="Proteomes" id="UP000664859">
    <property type="component" value="Unassembled WGS sequence"/>
</dbReference>
<evidence type="ECO:0000313" key="1">
    <source>
        <dbReference type="EMBL" id="KAG5179481.1"/>
    </source>
</evidence>
<accession>A0A835YQW8</accession>
<proteinExistence type="predicted"/>
<name>A0A835YQW8_9STRA</name>
<protein>
    <submittedName>
        <fullName evidence="1">Uncharacterized protein</fullName>
    </submittedName>
</protein>
<comment type="caution">
    <text evidence="1">The sequence shown here is derived from an EMBL/GenBank/DDBJ whole genome shotgun (WGS) entry which is preliminary data.</text>
</comment>
<reference evidence="1" key="1">
    <citation type="submission" date="2021-02" db="EMBL/GenBank/DDBJ databases">
        <title>First Annotated Genome of the Yellow-green Alga Tribonema minus.</title>
        <authorList>
            <person name="Mahan K.M."/>
        </authorList>
    </citation>
    <scope>NUCLEOTIDE SEQUENCE</scope>
    <source>
        <strain evidence="1">UTEX B ZZ1240</strain>
    </source>
</reference>
<organism evidence="1 2">
    <name type="scientific">Tribonema minus</name>
    <dbReference type="NCBI Taxonomy" id="303371"/>
    <lineage>
        <taxon>Eukaryota</taxon>
        <taxon>Sar</taxon>
        <taxon>Stramenopiles</taxon>
        <taxon>Ochrophyta</taxon>
        <taxon>PX clade</taxon>
        <taxon>Xanthophyceae</taxon>
        <taxon>Tribonematales</taxon>
        <taxon>Tribonemataceae</taxon>
        <taxon>Tribonema</taxon>
    </lineage>
</organism>
<dbReference type="AlphaFoldDB" id="A0A835YQW8"/>
<sequence>MRRDASIGCVAERLSAAEAALPLLLVWARAVARVAKRAARHCSGCAHAALGNWPLFVHTCCVRALCIAAGVVEHLTTNR</sequence>
<dbReference type="EMBL" id="JAFCMP010000457">
    <property type="protein sequence ID" value="KAG5179481.1"/>
    <property type="molecule type" value="Genomic_DNA"/>
</dbReference>